<feature type="compositionally biased region" description="Basic and acidic residues" evidence="3">
    <location>
        <begin position="131"/>
        <end position="141"/>
    </location>
</feature>
<evidence type="ECO:0000259" key="5">
    <source>
        <dbReference type="Pfam" id="PF04050"/>
    </source>
</evidence>
<keyword evidence="2" id="KW-0963">Cytoplasm</keyword>
<feature type="compositionally biased region" description="Basic and acidic residues" evidence="3">
    <location>
        <begin position="186"/>
        <end position="199"/>
    </location>
</feature>
<dbReference type="InterPro" id="IPR007193">
    <property type="entry name" value="Upf2/Nmd2_C"/>
</dbReference>
<evidence type="ECO:0000256" key="1">
    <source>
        <dbReference type="ARBA" id="ARBA00004496"/>
    </source>
</evidence>
<feature type="compositionally biased region" description="Gly residues" evidence="3">
    <location>
        <begin position="385"/>
        <end position="397"/>
    </location>
</feature>
<dbReference type="Gene3D" id="1.25.40.180">
    <property type="match status" value="1"/>
</dbReference>
<dbReference type="SUPFAM" id="SSF48371">
    <property type="entry name" value="ARM repeat"/>
    <property type="match status" value="1"/>
</dbReference>
<dbReference type="GO" id="GO:0000184">
    <property type="term" value="P:nuclear-transcribed mRNA catabolic process, nonsense-mediated decay"/>
    <property type="evidence" value="ECO:0007669"/>
    <property type="project" value="InterPro"/>
</dbReference>
<dbReference type="GO" id="GO:0003723">
    <property type="term" value="F:RNA binding"/>
    <property type="evidence" value="ECO:0007669"/>
    <property type="project" value="InterPro"/>
</dbReference>
<name>A0A7S0B3B4_9DINO</name>
<accession>A0A7S0B3B4</accession>
<feature type="compositionally biased region" description="Gly residues" evidence="3">
    <location>
        <begin position="366"/>
        <end position="375"/>
    </location>
</feature>
<protein>
    <recommendedName>
        <fullName evidence="7">MIF4G domain-containing protein</fullName>
    </recommendedName>
</protein>
<gene>
    <name evidence="6" type="ORF">PBAH0796_LOCUS25835</name>
</gene>
<sequence>MAARKGGLGPVPEESGGGEDGAGVAALALPAVLADPQHPLEAPWDYFRIKLVCVLLDTCGHYFDHGADKLKLDRFLTFFSRYVHTKGELPLRFMNMVHDTLERLRPRLVFPPSQAVADEAVLKLLQQERETLDLGEERAEEREEEGGDEESTDDEDSGSEDEDDSSNEEEDSDDEESESEDDDEGAYDRGEEVATKHAEELEEFDREVQQLLIDSLEREKHAPRVMSELPAPPPIAKRPEGSGEPGVFSLLQRKPGGKMLLKQIDIPDDSKLIRASRASELEASKEQADLKSFIMHSVQNPTQAVSSSLGSGVRMRAGKGGHKGGYHFDPRSRKNMDYVKDEFLPEDDRPEPPVLQGRVTVRYKGSGRGGRGGSGSHATPRSAGGRSGGWGGGGSGGRSRPEPRGTPSAAVAQGSL</sequence>
<feature type="compositionally biased region" description="Acidic residues" evidence="3">
    <location>
        <begin position="142"/>
        <end position="185"/>
    </location>
</feature>
<feature type="compositionally biased region" description="Basic residues" evidence="3">
    <location>
        <begin position="316"/>
        <end position="325"/>
    </location>
</feature>
<evidence type="ECO:0000256" key="2">
    <source>
        <dbReference type="ARBA" id="ARBA00022490"/>
    </source>
</evidence>
<reference evidence="6" key="1">
    <citation type="submission" date="2021-01" db="EMBL/GenBank/DDBJ databases">
        <authorList>
            <person name="Corre E."/>
            <person name="Pelletier E."/>
            <person name="Niang G."/>
            <person name="Scheremetjew M."/>
            <person name="Finn R."/>
            <person name="Kale V."/>
            <person name="Holt S."/>
            <person name="Cochrane G."/>
            <person name="Meng A."/>
            <person name="Brown T."/>
            <person name="Cohen L."/>
        </authorList>
    </citation>
    <scope>NUCLEOTIDE SEQUENCE</scope>
    <source>
        <strain evidence="6">Pbaha01</strain>
    </source>
</reference>
<feature type="compositionally biased region" description="Basic and acidic residues" evidence="3">
    <location>
        <begin position="326"/>
        <end position="351"/>
    </location>
</feature>
<dbReference type="InterPro" id="IPR003890">
    <property type="entry name" value="MIF4G-like_typ-3"/>
</dbReference>
<dbReference type="EMBL" id="HBEG01042349">
    <property type="protein sequence ID" value="CAD8382147.1"/>
    <property type="molecule type" value="Transcribed_RNA"/>
</dbReference>
<dbReference type="PANTHER" id="PTHR12839">
    <property type="entry name" value="NONSENSE-MEDIATED MRNA DECAY PROTEIN 2 UP-FRAMESHIFT SUPPRESSOR 2"/>
    <property type="match status" value="1"/>
</dbReference>
<feature type="region of interest" description="Disordered" evidence="3">
    <location>
        <begin position="131"/>
        <end position="249"/>
    </location>
</feature>
<evidence type="ECO:0000256" key="3">
    <source>
        <dbReference type="SAM" id="MobiDB-lite"/>
    </source>
</evidence>
<dbReference type="InterPro" id="IPR039762">
    <property type="entry name" value="Nmd2/UPF2"/>
</dbReference>
<dbReference type="PANTHER" id="PTHR12839:SF7">
    <property type="entry name" value="REGULATOR OF NONSENSE TRANSCRIPTS 2"/>
    <property type="match status" value="1"/>
</dbReference>
<evidence type="ECO:0000313" key="6">
    <source>
        <dbReference type="EMBL" id="CAD8382147.1"/>
    </source>
</evidence>
<proteinExistence type="predicted"/>
<dbReference type="GO" id="GO:0035145">
    <property type="term" value="C:exon-exon junction complex"/>
    <property type="evidence" value="ECO:0007669"/>
    <property type="project" value="TreeGrafter"/>
</dbReference>
<dbReference type="InterPro" id="IPR016024">
    <property type="entry name" value="ARM-type_fold"/>
</dbReference>
<evidence type="ECO:0008006" key="7">
    <source>
        <dbReference type="Google" id="ProtNLM"/>
    </source>
</evidence>
<dbReference type="Pfam" id="PF04050">
    <property type="entry name" value="Upf2"/>
    <property type="match status" value="1"/>
</dbReference>
<dbReference type="Pfam" id="PF02854">
    <property type="entry name" value="MIF4G"/>
    <property type="match status" value="1"/>
</dbReference>
<organism evidence="6">
    <name type="scientific">Pyrodinium bahamense</name>
    <dbReference type="NCBI Taxonomy" id="73915"/>
    <lineage>
        <taxon>Eukaryota</taxon>
        <taxon>Sar</taxon>
        <taxon>Alveolata</taxon>
        <taxon>Dinophyceae</taxon>
        <taxon>Gonyaulacales</taxon>
        <taxon>Pyrocystaceae</taxon>
        <taxon>Pyrodinium</taxon>
    </lineage>
</organism>
<feature type="domain" description="MIF4G" evidence="4">
    <location>
        <begin position="38"/>
        <end position="100"/>
    </location>
</feature>
<evidence type="ECO:0000259" key="4">
    <source>
        <dbReference type="Pfam" id="PF02854"/>
    </source>
</evidence>
<feature type="region of interest" description="Disordered" evidence="3">
    <location>
        <begin position="303"/>
        <end position="416"/>
    </location>
</feature>
<feature type="domain" description="Up-frameshift suppressor 2 C-terminal" evidence="5">
    <location>
        <begin position="194"/>
        <end position="295"/>
    </location>
</feature>
<dbReference type="AlphaFoldDB" id="A0A7S0B3B4"/>
<dbReference type="GO" id="GO:0005737">
    <property type="term" value="C:cytoplasm"/>
    <property type="evidence" value="ECO:0007669"/>
    <property type="project" value="UniProtKB-SubCell"/>
</dbReference>
<comment type="subcellular location">
    <subcellularLocation>
        <location evidence="1">Cytoplasm</location>
    </subcellularLocation>
</comment>